<proteinExistence type="predicted"/>
<reference evidence="1" key="1">
    <citation type="submission" date="2022-11" db="EMBL/GenBank/DDBJ databases">
        <title>beta-Carotene-producing bacterium, Jeongeuplla avenae sp. nov., alleviates the salt stress of Arabidopsis seedlings.</title>
        <authorList>
            <person name="Jiang L."/>
            <person name="Lee J."/>
        </authorList>
    </citation>
    <scope>NUCLEOTIDE SEQUENCE</scope>
    <source>
        <strain evidence="1">DY_R2A_6</strain>
    </source>
</reference>
<keyword evidence="2" id="KW-1185">Reference proteome</keyword>
<evidence type="ECO:0000313" key="1">
    <source>
        <dbReference type="EMBL" id="WAJ27749.1"/>
    </source>
</evidence>
<dbReference type="EMBL" id="CP113520">
    <property type="protein sequence ID" value="WAJ27749.1"/>
    <property type="molecule type" value="Genomic_DNA"/>
</dbReference>
<organism evidence="1 2">
    <name type="scientific">Antarcticirhabdus aurantiaca</name>
    <dbReference type="NCBI Taxonomy" id="2606717"/>
    <lineage>
        <taxon>Bacteria</taxon>
        <taxon>Pseudomonadati</taxon>
        <taxon>Pseudomonadota</taxon>
        <taxon>Alphaproteobacteria</taxon>
        <taxon>Hyphomicrobiales</taxon>
        <taxon>Aurantimonadaceae</taxon>
        <taxon>Antarcticirhabdus</taxon>
    </lineage>
</organism>
<evidence type="ECO:0000313" key="2">
    <source>
        <dbReference type="Proteomes" id="UP001163223"/>
    </source>
</evidence>
<gene>
    <name evidence="1" type="primary">cysN</name>
    <name evidence="1" type="ORF">OXU80_23365</name>
</gene>
<sequence length="603" mass="64081">MSTSALQKRLADGETVPGDVVGSVDEAPINEKALAADETFAGPAPDLGDAGAPLRVIDPQAGMEPVASPSETLLRFITCGSVDDGKSTLIGRLLFETDAVFDDQMEALERDSKKFGTTGGDLDFALLVDGLSAEREQGITIDVAYRYFSARGRAFIIADTPGHEQYTRNMATGASQAELAVILVDARKGILPQTRRHSFITSMVGIKSVVVAVNKMDLVGWSEETFEAIRREYQTLLPALGFTDIVFIPLSAKLGDNLADRSPNTPWYSGPTLLDHLAQVRPATFDESGGPFRFPVQWVNRPNLDFRGFSGTVASGAVSVGARVKVLASGQVSTVKAILGPDGDQSSAEAGESVTISLSDEIDASRGDVIALEADSLVPQRRIDADILWMVERPLVAGGRFVARIASAQTPATVRALNASIDIHTYEDRPANALLANGIGRVTITLDRPTVVAPYVEARELGAFILIDPLTNETVALGLVRRLVDVDAQGIEPVEIAAPGEAPPASPFERRARQLRSLWLARPAMAAAGHSALVASRAASSLVLVALFGIVLGLPFLAALLLGALDFVLRPFLHAVVVKAWERRSARIGGVPGQSDVRDGEGI</sequence>
<name>A0ACD4NLR1_9HYPH</name>
<dbReference type="EC" id="2.7.7.4" evidence="1"/>
<keyword evidence="1" id="KW-0808">Transferase</keyword>
<keyword evidence="1" id="KW-0548">Nucleotidyltransferase</keyword>
<protein>
    <submittedName>
        <fullName evidence="1">Sulfate adenylyltransferase subunit CysN</fullName>
        <ecNumber evidence="1">2.7.7.4</ecNumber>
    </submittedName>
</protein>
<dbReference type="Proteomes" id="UP001163223">
    <property type="component" value="Chromosome"/>
</dbReference>
<accession>A0ACD4NLR1</accession>